<sequence length="285" mass="31429">MRISACFILFQLFSAGLCAQQDSIAVVNAKWETKRIARGISLKHYGFTGNTLFNSNQNITILEVKQKRKLEFDLAAEARLKKTTSEFGVDNNAIAAINGTFFDVANGGSVDFIKLNDRIINENRTLAANARAIHQKAAIVIKGGKLSISQWDGSGDWEKLLKGDDVMLSGPMLLDDFADVLADTSAFSRNRHPRSVIAVDGRNRVWFITVDGRHENSAGMSLSEISKVVRWMKCKDAINLDGGGSTTLWVKGQSGSGVVNYPSDNKKWDHEGQRKVANVVLLKRK</sequence>
<feature type="chain" id="PRO_5020445444" evidence="1">
    <location>
        <begin position="20"/>
        <end position="285"/>
    </location>
</feature>
<feature type="domain" description="Phosphodiester glycosidase" evidence="2">
    <location>
        <begin position="91"/>
        <end position="282"/>
    </location>
</feature>
<dbReference type="PANTHER" id="PTHR40446">
    <property type="entry name" value="N-ACETYLGLUCOSAMINE-1-PHOSPHODIESTER ALPHA-N-ACETYLGLUCOSAMINIDASE"/>
    <property type="match status" value="1"/>
</dbReference>
<proteinExistence type="predicted"/>
<protein>
    <submittedName>
        <fullName evidence="3">Phosphodiester glycosidase family protein</fullName>
    </submittedName>
</protein>
<reference evidence="3 4" key="1">
    <citation type="submission" date="2018-12" db="EMBL/GenBank/DDBJ databases">
        <title>The Draft Genome Sequence of the Soil Bacterium Pedobacter tournemirensis R1.</title>
        <authorList>
            <person name="He J."/>
        </authorList>
    </citation>
    <scope>NUCLEOTIDE SEQUENCE [LARGE SCALE GENOMIC DNA]</scope>
    <source>
        <strain evidence="3 4">R1</strain>
    </source>
</reference>
<dbReference type="EMBL" id="RXOC01000009">
    <property type="protein sequence ID" value="RXF68803.1"/>
    <property type="molecule type" value="Genomic_DNA"/>
</dbReference>
<keyword evidence="3" id="KW-0326">Glycosidase</keyword>
<evidence type="ECO:0000256" key="1">
    <source>
        <dbReference type="SAM" id="SignalP"/>
    </source>
</evidence>
<gene>
    <name evidence="3" type="ORF">EKH83_13855</name>
</gene>
<name>A0A4Q0M7E4_9SPHI</name>
<dbReference type="InterPro" id="IPR018711">
    <property type="entry name" value="NAGPA"/>
</dbReference>
<feature type="signal peptide" evidence="1">
    <location>
        <begin position="1"/>
        <end position="19"/>
    </location>
</feature>
<dbReference type="RefSeq" id="WP_128770045.1">
    <property type="nucleotide sequence ID" value="NZ_RXOC01000009.1"/>
</dbReference>
<evidence type="ECO:0000259" key="2">
    <source>
        <dbReference type="Pfam" id="PF09992"/>
    </source>
</evidence>
<accession>A0A4Q0M7E4</accession>
<evidence type="ECO:0000313" key="3">
    <source>
        <dbReference type="EMBL" id="RXF68803.1"/>
    </source>
</evidence>
<dbReference type="PANTHER" id="PTHR40446:SF2">
    <property type="entry name" value="N-ACETYLGLUCOSAMINE-1-PHOSPHODIESTER ALPHA-N-ACETYLGLUCOSAMINIDASE"/>
    <property type="match status" value="1"/>
</dbReference>
<dbReference type="Pfam" id="PF09992">
    <property type="entry name" value="NAGPA"/>
    <property type="match status" value="1"/>
</dbReference>
<dbReference type="Proteomes" id="UP000290848">
    <property type="component" value="Unassembled WGS sequence"/>
</dbReference>
<dbReference type="GO" id="GO:0016798">
    <property type="term" value="F:hydrolase activity, acting on glycosyl bonds"/>
    <property type="evidence" value="ECO:0007669"/>
    <property type="project" value="UniProtKB-KW"/>
</dbReference>
<evidence type="ECO:0000313" key="4">
    <source>
        <dbReference type="Proteomes" id="UP000290848"/>
    </source>
</evidence>
<organism evidence="3 4">
    <name type="scientific">Arcticibacter tournemirensis</name>
    <dbReference type="NCBI Taxonomy" id="699437"/>
    <lineage>
        <taxon>Bacteria</taxon>
        <taxon>Pseudomonadati</taxon>
        <taxon>Bacteroidota</taxon>
        <taxon>Sphingobacteriia</taxon>
        <taxon>Sphingobacteriales</taxon>
        <taxon>Sphingobacteriaceae</taxon>
        <taxon>Arcticibacter</taxon>
    </lineage>
</organism>
<keyword evidence="3" id="KW-0378">Hydrolase</keyword>
<keyword evidence="1" id="KW-0732">Signal</keyword>
<comment type="caution">
    <text evidence="3">The sequence shown here is derived from an EMBL/GenBank/DDBJ whole genome shotgun (WGS) entry which is preliminary data.</text>
</comment>
<dbReference type="AlphaFoldDB" id="A0A4Q0M7E4"/>